<feature type="transmembrane region" description="Helical" evidence="1">
    <location>
        <begin position="27"/>
        <end position="50"/>
    </location>
</feature>
<evidence type="ECO:0000256" key="1">
    <source>
        <dbReference type="SAM" id="Phobius"/>
    </source>
</evidence>
<keyword evidence="1" id="KW-0812">Transmembrane</keyword>
<dbReference type="AlphaFoldDB" id="A0A2P2KAT1"/>
<evidence type="ECO:0000313" key="2">
    <source>
        <dbReference type="EMBL" id="MBX02811.1"/>
    </source>
</evidence>
<feature type="transmembrane region" description="Helical" evidence="1">
    <location>
        <begin position="89"/>
        <end position="112"/>
    </location>
</feature>
<dbReference type="EMBL" id="GGEC01022327">
    <property type="protein sequence ID" value="MBX02811.1"/>
    <property type="molecule type" value="Transcribed_RNA"/>
</dbReference>
<accession>A0A2P2KAT1</accession>
<proteinExistence type="predicted"/>
<protein>
    <submittedName>
        <fullName evidence="2">Uncharacterized protein</fullName>
    </submittedName>
</protein>
<reference evidence="2" key="1">
    <citation type="submission" date="2018-02" db="EMBL/GenBank/DDBJ databases">
        <title>Rhizophora mucronata_Transcriptome.</title>
        <authorList>
            <person name="Meera S.P."/>
            <person name="Sreeshan A."/>
            <person name="Augustine A."/>
        </authorList>
    </citation>
    <scope>NUCLEOTIDE SEQUENCE</scope>
    <source>
        <tissue evidence="2">Leaf</tissue>
    </source>
</reference>
<keyword evidence="1" id="KW-0472">Membrane</keyword>
<organism evidence="2">
    <name type="scientific">Rhizophora mucronata</name>
    <name type="common">Asiatic mangrove</name>
    <dbReference type="NCBI Taxonomy" id="61149"/>
    <lineage>
        <taxon>Eukaryota</taxon>
        <taxon>Viridiplantae</taxon>
        <taxon>Streptophyta</taxon>
        <taxon>Embryophyta</taxon>
        <taxon>Tracheophyta</taxon>
        <taxon>Spermatophyta</taxon>
        <taxon>Magnoliopsida</taxon>
        <taxon>eudicotyledons</taxon>
        <taxon>Gunneridae</taxon>
        <taxon>Pentapetalae</taxon>
        <taxon>rosids</taxon>
        <taxon>fabids</taxon>
        <taxon>Malpighiales</taxon>
        <taxon>Rhizophoraceae</taxon>
        <taxon>Rhizophora</taxon>
    </lineage>
</organism>
<sequence>MDDPMAEILPESCCDHTDGNFGSKSSLASAAGVFGGLLSFLVLFLLYSFLSVSRSLRFFIFCISVPALEEDAKCDTDQMRSLRLKVLEMVFNSCYSIFLTNIFGLFFIPIGLELGLCKPKNQEKKNPNSKGFPYIDPFFFIIFFPFFCFSFLSFASDLVLFFFFFF</sequence>
<feature type="transmembrane region" description="Helical" evidence="1">
    <location>
        <begin position="138"/>
        <end position="165"/>
    </location>
</feature>
<name>A0A2P2KAT1_RHIMU</name>
<keyword evidence="1" id="KW-1133">Transmembrane helix</keyword>